<dbReference type="Proteomes" id="UP000014461">
    <property type="component" value="Unassembled WGS sequence"/>
</dbReference>
<dbReference type="InterPro" id="IPR022562">
    <property type="entry name" value="DUF3466"/>
</dbReference>
<dbReference type="Pfam" id="PF11949">
    <property type="entry name" value="DUF3466"/>
    <property type="match status" value="1"/>
</dbReference>
<feature type="chain" id="PRO_5004478310" description="DUF3466 family protein" evidence="1">
    <location>
        <begin position="23"/>
        <end position="604"/>
    </location>
</feature>
<name>R9PJW0_AGAAL</name>
<dbReference type="EMBL" id="BARX01000010">
    <property type="protein sequence ID" value="GAD01669.1"/>
    <property type="molecule type" value="Genomic_DNA"/>
</dbReference>
<dbReference type="STRING" id="1331007.AALB_1749"/>
<gene>
    <name evidence="2" type="ORF">AALB_1749</name>
</gene>
<organism evidence="2 3">
    <name type="scientific">Agarivorans albus MKT 106</name>
    <dbReference type="NCBI Taxonomy" id="1331007"/>
    <lineage>
        <taxon>Bacteria</taxon>
        <taxon>Pseudomonadati</taxon>
        <taxon>Pseudomonadota</taxon>
        <taxon>Gammaproteobacteria</taxon>
        <taxon>Alteromonadales</taxon>
        <taxon>Alteromonadaceae</taxon>
        <taxon>Agarivorans</taxon>
    </lineage>
</organism>
<keyword evidence="3" id="KW-1185">Reference proteome</keyword>
<reference evidence="2" key="1">
    <citation type="journal article" date="2013" name="Genome Announc.">
        <title>Draft Genome Sequence of Agarivorans albus Strain MKT 106T, an Agarolytic Marine Bacterium.</title>
        <authorList>
            <person name="Yasuike M."/>
            <person name="Nakamura Y."/>
            <person name="Kai W."/>
            <person name="Fujiwara A."/>
            <person name="Fukui Y."/>
            <person name="Satomi M."/>
            <person name="Sano M."/>
        </authorList>
    </citation>
    <scope>NUCLEOTIDE SEQUENCE [LARGE SCALE GENOMIC DNA]</scope>
</reference>
<sequence>MMKRSLAMAFAPLVLSASFAQAAQTESYYLIEEIPLETSNGLVEANGDLVVTAASNDGEYVAGSAQTFRSAFRFYDFSDRTTFDYGCQYASEVCDLFFYGDNSFYDTYRKRLREQRTVLYQSNVLSFLANRNISGMHTDGKNLPPLPTWDTINEKLYVFDDIANSDYTTDTRVNDINSELGWAVGYDSAPFSNPDGGNYTRDFIQRGFALRLSDQAKVTLLPTAFNSSGELEDDKGGLSSGLQIIEKDGRTLVIGIGSVSYSNSDSFGECQTGNRENYYRCSGFDTQAWVWDITDAIDGEQVVGQQLVEGYVRSRYGNAPDFNLVKDANNEILVGISSDDVYDSTNGSRGRATYYTDNGDGTYSLNKIPNIRIDGDNDKFEDSVSHTWANSVNDANLIVGNLRYVEVKSRNRPVEGFVYDGDENSETYQEVNWPLRNKPFSGANSEFSDINNSGLIVGWRDGDSEEQPAYNGTTRRQTGILLDYNRYLEGNKTYTWTLNQLTCYEQDGTPQIPLYRFEFATHINDEGEIFANGYHYESAEEFINGVNPRAVLLKLVRNPAVTDIDDLATCPQIEEVKYERKGASSLWLGLLLLPVVFVRRFIKR</sequence>
<evidence type="ECO:0000313" key="2">
    <source>
        <dbReference type="EMBL" id="GAD01669.1"/>
    </source>
</evidence>
<dbReference type="AlphaFoldDB" id="R9PJW0"/>
<protein>
    <recommendedName>
        <fullName evidence="4">DUF3466 family protein</fullName>
    </recommendedName>
</protein>
<evidence type="ECO:0008006" key="4">
    <source>
        <dbReference type="Google" id="ProtNLM"/>
    </source>
</evidence>
<proteinExistence type="predicted"/>
<comment type="caution">
    <text evidence="2">The sequence shown here is derived from an EMBL/GenBank/DDBJ whole genome shotgun (WGS) entry which is preliminary data.</text>
</comment>
<evidence type="ECO:0000313" key="3">
    <source>
        <dbReference type="Proteomes" id="UP000014461"/>
    </source>
</evidence>
<evidence type="ECO:0000256" key="1">
    <source>
        <dbReference type="SAM" id="SignalP"/>
    </source>
</evidence>
<feature type="signal peptide" evidence="1">
    <location>
        <begin position="1"/>
        <end position="22"/>
    </location>
</feature>
<keyword evidence="1" id="KW-0732">Signal</keyword>
<accession>R9PJW0</accession>